<dbReference type="PROSITE" id="PS50885">
    <property type="entry name" value="HAMP"/>
    <property type="match status" value="1"/>
</dbReference>
<dbReference type="AlphaFoldDB" id="E8X2M6"/>
<dbReference type="SUPFAM" id="SSF55874">
    <property type="entry name" value="ATPase domain of HSP90 chaperone/DNA topoisomerase II/histidine kinase"/>
    <property type="match status" value="1"/>
</dbReference>
<evidence type="ECO:0000313" key="15">
    <source>
        <dbReference type="Proteomes" id="UP000000343"/>
    </source>
</evidence>
<comment type="catalytic activity">
    <reaction evidence="1">
        <text>ATP + protein L-histidine = ADP + protein N-phospho-L-histidine.</text>
        <dbReference type="EC" id="2.7.13.3"/>
    </reaction>
</comment>
<keyword evidence="9" id="KW-0902">Two-component regulatory system</keyword>
<evidence type="ECO:0000256" key="11">
    <source>
        <dbReference type="SAM" id="Phobius"/>
    </source>
</evidence>
<feature type="transmembrane region" description="Helical" evidence="11">
    <location>
        <begin position="20"/>
        <end position="40"/>
    </location>
</feature>
<evidence type="ECO:0000256" key="6">
    <source>
        <dbReference type="ARBA" id="ARBA00022692"/>
    </source>
</evidence>
<dbReference type="eggNOG" id="COG2205">
    <property type="taxonomic scope" value="Bacteria"/>
</dbReference>
<feature type="domain" description="Histidine kinase" evidence="12">
    <location>
        <begin position="257"/>
        <end position="477"/>
    </location>
</feature>
<dbReference type="HOGENOM" id="CLU_000445_89_6_0"/>
<dbReference type="InterPro" id="IPR003661">
    <property type="entry name" value="HisK_dim/P_dom"/>
</dbReference>
<dbReference type="PANTHER" id="PTHR45436">
    <property type="entry name" value="SENSOR HISTIDINE KINASE YKOH"/>
    <property type="match status" value="1"/>
</dbReference>
<evidence type="ECO:0000256" key="2">
    <source>
        <dbReference type="ARBA" id="ARBA00004370"/>
    </source>
</evidence>
<dbReference type="InterPro" id="IPR005467">
    <property type="entry name" value="His_kinase_dom"/>
</dbReference>
<dbReference type="InterPro" id="IPR036097">
    <property type="entry name" value="HisK_dim/P_sf"/>
</dbReference>
<evidence type="ECO:0000256" key="7">
    <source>
        <dbReference type="ARBA" id="ARBA00022777"/>
    </source>
</evidence>
<dbReference type="STRING" id="1198114.AciX9_3312"/>
<dbReference type="InterPro" id="IPR036890">
    <property type="entry name" value="HATPase_C_sf"/>
</dbReference>
<dbReference type="EC" id="2.7.13.3" evidence="3"/>
<dbReference type="EMBL" id="CP002480">
    <property type="protein sequence ID" value="ADW70323.1"/>
    <property type="molecule type" value="Genomic_DNA"/>
</dbReference>
<organism evidence="15">
    <name type="scientific">Granulicella tundricola (strain ATCC BAA-1859 / DSM 23138 / MP5ACTX9)</name>
    <dbReference type="NCBI Taxonomy" id="1198114"/>
    <lineage>
        <taxon>Bacteria</taxon>
        <taxon>Pseudomonadati</taxon>
        <taxon>Acidobacteriota</taxon>
        <taxon>Terriglobia</taxon>
        <taxon>Terriglobales</taxon>
        <taxon>Acidobacteriaceae</taxon>
        <taxon>Granulicella</taxon>
    </lineage>
</organism>
<keyword evidence="8 11" id="KW-1133">Transmembrane helix</keyword>
<dbReference type="SUPFAM" id="SSF47384">
    <property type="entry name" value="Homodimeric domain of signal transducing histidine kinase"/>
    <property type="match status" value="1"/>
</dbReference>
<dbReference type="PRINTS" id="PR00344">
    <property type="entry name" value="BCTRLSENSOR"/>
</dbReference>
<dbReference type="KEGG" id="acm:AciX9_3312"/>
<keyword evidence="5" id="KW-0808">Transferase</keyword>
<dbReference type="CDD" id="cd06225">
    <property type="entry name" value="HAMP"/>
    <property type="match status" value="1"/>
</dbReference>
<dbReference type="SMART" id="SM00388">
    <property type="entry name" value="HisKA"/>
    <property type="match status" value="1"/>
</dbReference>
<dbReference type="Gene3D" id="6.10.340.10">
    <property type="match status" value="1"/>
</dbReference>
<dbReference type="InterPro" id="IPR003594">
    <property type="entry name" value="HATPase_dom"/>
</dbReference>
<evidence type="ECO:0000256" key="1">
    <source>
        <dbReference type="ARBA" id="ARBA00000085"/>
    </source>
</evidence>
<dbReference type="SMART" id="SM00387">
    <property type="entry name" value="HATPase_c"/>
    <property type="match status" value="1"/>
</dbReference>
<feature type="domain" description="HAMP" evidence="13">
    <location>
        <begin position="196"/>
        <end position="249"/>
    </location>
</feature>
<protein>
    <recommendedName>
        <fullName evidence="3">histidine kinase</fullName>
        <ecNumber evidence="3">2.7.13.3</ecNumber>
    </recommendedName>
</protein>
<keyword evidence="6 11" id="KW-0812">Transmembrane</keyword>
<dbReference type="Pfam" id="PF02518">
    <property type="entry name" value="HATPase_c"/>
    <property type="match status" value="1"/>
</dbReference>
<evidence type="ECO:0000256" key="3">
    <source>
        <dbReference type="ARBA" id="ARBA00012438"/>
    </source>
</evidence>
<dbReference type="Proteomes" id="UP000000343">
    <property type="component" value="Chromosome"/>
</dbReference>
<proteinExistence type="predicted"/>
<dbReference type="InterPro" id="IPR004358">
    <property type="entry name" value="Sig_transdc_His_kin-like_C"/>
</dbReference>
<dbReference type="CDD" id="cd00082">
    <property type="entry name" value="HisKA"/>
    <property type="match status" value="1"/>
</dbReference>
<comment type="subcellular location">
    <subcellularLocation>
        <location evidence="2">Membrane</location>
    </subcellularLocation>
</comment>
<dbReference type="Pfam" id="PF00672">
    <property type="entry name" value="HAMP"/>
    <property type="match status" value="1"/>
</dbReference>
<evidence type="ECO:0000256" key="9">
    <source>
        <dbReference type="ARBA" id="ARBA00023012"/>
    </source>
</evidence>
<sequence>MMQWNLNELRPKKLRTRLTLWYMGVLTLVLLVYLAVVYIFQYGLLTSQIYHDEVQDVETVEGLLRFDSQGELVLDQSYHSHPQSHLLADRLMEVRDFTGTVLYRTDTLHGMTLGKVTQTEDEGDSSFNERTVRLADGTRVLVISHRHPVQGRMLLIRLGYSLSPLMSRMRNFLFALILALPLALVCAGFAGYTIVRKSLAPLDAMASRAEQITAYELSGRLEVENRQDELGRVAVVFNSLLERLERSFTQLQRFTADAAHELRTPLSSIRVVGESALRGDQSAALYRETIGSMLEETLRLNQTVEGLLLISRAEAGEIRLELTSFSVHDLIGDLLSILDVLLEENELIVKEHTLEPSRMMVLADRTFLRTCLLNVLHNAAKFSPLGGTITISYAHVEKHSRPFLRVSILDEGVGLSPDHREKVFERFFRVRDSSLPVGDGAGLGLAIARLAIEANSGAIYFDPTEAQGALCQIEIPV</sequence>
<keyword evidence="7 14" id="KW-0418">Kinase</keyword>
<evidence type="ECO:0000256" key="10">
    <source>
        <dbReference type="ARBA" id="ARBA00023136"/>
    </source>
</evidence>
<dbReference type="SMART" id="SM00304">
    <property type="entry name" value="HAMP"/>
    <property type="match status" value="1"/>
</dbReference>
<dbReference type="Pfam" id="PF00512">
    <property type="entry name" value="HisKA"/>
    <property type="match status" value="1"/>
</dbReference>
<dbReference type="GO" id="GO:0000155">
    <property type="term" value="F:phosphorelay sensor kinase activity"/>
    <property type="evidence" value="ECO:0007669"/>
    <property type="project" value="InterPro"/>
</dbReference>
<dbReference type="PROSITE" id="PS50109">
    <property type="entry name" value="HIS_KIN"/>
    <property type="match status" value="1"/>
</dbReference>
<dbReference type="InterPro" id="IPR003660">
    <property type="entry name" value="HAMP_dom"/>
</dbReference>
<gene>
    <name evidence="14" type="ordered locus">AciX9_3312</name>
</gene>
<dbReference type="SUPFAM" id="SSF158472">
    <property type="entry name" value="HAMP domain-like"/>
    <property type="match status" value="1"/>
</dbReference>
<dbReference type="PaxDb" id="1198114-AciX9_3312"/>
<dbReference type="PANTHER" id="PTHR45436:SF5">
    <property type="entry name" value="SENSOR HISTIDINE KINASE TRCS"/>
    <property type="match status" value="1"/>
</dbReference>
<evidence type="ECO:0000256" key="5">
    <source>
        <dbReference type="ARBA" id="ARBA00022679"/>
    </source>
</evidence>
<keyword evidence="4" id="KW-0597">Phosphoprotein</keyword>
<evidence type="ECO:0000259" key="13">
    <source>
        <dbReference type="PROSITE" id="PS50885"/>
    </source>
</evidence>
<dbReference type="Gene3D" id="3.30.565.10">
    <property type="entry name" value="Histidine kinase-like ATPase, C-terminal domain"/>
    <property type="match status" value="1"/>
</dbReference>
<dbReference type="Gene3D" id="1.10.287.130">
    <property type="match status" value="1"/>
</dbReference>
<reference evidence="15" key="1">
    <citation type="submission" date="2011-01" db="EMBL/GenBank/DDBJ databases">
        <title>Complete sequence of chromosome of Acidobacterium sp. MP5ACTX9.</title>
        <authorList>
            <consortium name="US DOE Joint Genome Institute"/>
            <person name="Lucas S."/>
            <person name="Copeland A."/>
            <person name="Lapidus A."/>
            <person name="Cheng J.-F."/>
            <person name="Goodwin L."/>
            <person name="Pitluck S."/>
            <person name="Teshima H."/>
            <person name="Detter J.C."/>
            <person name="Han C."/>
            <person name="Tapia R."/>
            <person name="Land M."/>
            <person name="Hauser L."/>
            <person name="Kyrpides N."/>
            <person name="Ivanova N."/>
            <person name="Ovchinnikova G."/>
            <person name="Pagani I."/>
            <person name="Rawat S.R."/>
            <person name="Mannisto M."/>
            <person name="Haggblom M.M."/>
            <person name="Woyke T."/>
        </authorList>
    </citation>
    <scope>NUCLEOTIDE SEQUENCE [LARGE SCALE GENOMIC DNA]</scope>
    <source>
        <strain evidence="15">MP5ACTX9</strain>
    </source>
</reference>
<evidence type="ECO:0000259" key="12">
    <source>
        <dbReference type="PROSITE" id="PS50109"/>
    </source>
</evidence>
<keyword evidence="10 11" id="KW-0472">Membrane</keyword>
<accession>E8X2M6</accession>
<evidence type="ECO:0000313" key="14">
    <source>
        <dbReference type="EMBL" id="ADW70323.1"/>
    </source>
</evidence>
<dbReference type="InterPro" id="IPR050428">
    <property type="entry name" value="TCS_sensor_his_kinase"/>
</dbReference>
<evidence type="ECO:0000256" key="4">
    <source>
        <dbReference type="ARBA" id="ARBA00022553"/>
    </source>
</evidence>
<name>E8X2M6_GRATM</name>
<dbReference type="GO" id="GO:0005886">
    <property type="term" value="C:plasma membrane"/>
    <property type="evidence" value="ECO:0007669"/>
    <property type="project" value="TreeGrafter"/>
</dbReference>
<feature type="transmembrane region" description="Helical" evidence="11">
    <location>
        <begin position="172"/>
        <end position="195"/>
    </location>
</feature>
<evidence type="ECO:0000256" key="8">
    <source>
        <dbReference type="ARBA" id="ARBA00022989"/>
    </source>
</evidence>
<keyword evidence="15" id="KW-1185">Reference proteome</keyword>